<dbReference type="EMBL" id="CP019948">
    <property type="protein sequence ID" value="ARN83756.1"/>
    <property type="molecule type" value="Genomic_DNA"/>
</dbReference>
<name>A0A1W6N1R8_9HYPH</name>
<gene>
    <name evidence="3" type="ORF">B1812_17520</name>
</gene>
<dbReference type="STRING" id="655015.B1812_17520"/>
<evidence type="ECO:0000259" key="2">
    <source>
        <dbReference type="Pfam" id="PF04961"/>
    </source>
</evidence>
<feature type="coiled-coil region" evidence="1">
    <location>
        <begin position="52"/>
        <end position="79"/>
    </location>
</feature>
<organism evidence="3 4">
    <name type="scientific">Methylocystis bryophila</name>
    <dbReference type="NCBI Taxonomy" id="655015"/>
    <lineage>
        <taxon>Bacteria</taxon>
        <taxon>Pseudomonadati</taxon>
        <taxon>Pseudomonadota</taxon>
        <taxon>Alphaproteobacteria</taxon>
        <taxon>Hyphomicrobiales</taxon>
        <taxon>Methylocystaceae</taxon>
        <taxon>Methylocystis</taxon>
    </lineage>
</organism>
<reference evidence="3 4" key="1">
    <citation type="submission" date="2017-02" db="EMBL/GenBank/DDBJ databases">
        <authorList>
            <person name="Peterson S.W."/>
        </authorList>
    </citation>
    <scope>NUCLEOTIDE SEQUENCE [LARGE SCALE GENOMIC DNA]</scope>
    <source>
        <strain evidence="3 4">S285</strain>
    </source>
</reference>
<dbReference type="AlphaFoldDB" id="A0A1W6N1R8"/>
<keyword evidence="3" id="KW-0378">Hydrolase</keyword>
<dbReference type="SUPFAM" id="SSF101262">
    <property type="entry name" value="Methenyltetrahydrofolate cyclohydrolase-like"/>
    <property type="match status" value="1"/>
</dbReference>
<accession>A0A1W6N1R8</accession>
<proteinExistence type="predicted"/>
<evidence type="ECO:0000256" key="1">
    <source>
        <dbReference type="SAM" id="Coils"/>
    </source>
</evidence>
<dbReference type="Gene3D" id="1.20.120.680">
    <property type="entry name" value="Formiminotetrahydrofolate cyclodeaminase monomer, up-and-down helical bundle"/>
    <property type="match status" value="1"/>
</dbReference>
<dbReference type="KEGG" id="mbry:B1812_17520"/>
<dbReference type="GO" id="GO:0016787">
    <property type="term" value="F:hydrolase activity"/>
    <property type="evidence" value="ECO:0007669"/>
    <property type="project" value="UniProtKB-KW"/>
</dbReference>
<dbReference type="Proteomes" id="UP000193978">
    <property type="component" value="Chromosome"/>
</dbReference>
<feature type="domain" description="Cyclodeaminase/cyclohydrolase" evidence="2">
    <location>
        <begin position="8"/>
        <end position="187"/>
    </location>
</feature>
<dbReference type="OrthoDB" id="7959174at2"/>
<keyword evidence="1" id="KW-0175">Coiled coil</keyword>
<dbReference type="RefSeq" id="WP_085773808.1">
    <property type="nucleotide sequence ID" value="NZ_AP027149.1"/>
</dbReference>
<sequence>MSAKNEQIGNFLDALASEKPTPGGGGAAAIMGGVGAALVSMVANLTIGKKGYEAHDADLKAVNEKAEALRAELTAAIDEDVVAFNAVMGAYGLPRGTDEEKAARAAAIQKALKEATDAPLRAVKACHEVIKLSTIVAEKGNLNVISDAGVAVLAANAGLRSAALNVFINAKSIKDRDFAETRLGEVNALLDLSAKKTEEVYDVVRGKIGS</sequence>
<evidence type="ECO:0000313" key="3">
    <source>
        <dbReference type="EMBL" id="ARN83756.1"/>
    </source>
</evidence>
<evidence type="ECO:0000313" key="4">
    <source>
        <dbReference type="Proteomes" id="UP000193978"/>
    </source>
</evidence>
<dbReference type="Pfam" id="PF04961">
    <property type="entry name" value="FTCD_C"/>
    <property type="match status" value="1"/>
</dbReference>
<dbReference type="NCBIfam" id="NF045657">
    <property type="entry name" value="MthfCyhylaseFchA"/>
    <property type="match status" value="1"/>
</dbReference>
<dbReference type="InterPro" id="IPR036178">
    <property type="entry name" value="Formintransfe-cycloase-like_sf"/>
</dbReference>
<protein>
    <submittedName>
        <fullName evidence="3">Methenyltetrahydrofolate cyclohydrolase</fullName>
    </submittedName>
</protein>
<keyword evidence="4" id="KW-1185">Reference proteome</keyword>
<dbReference type="InterPro" id="IPR007044">
    <property type="entry name" value="Cyclodeamin/CycHdrlase"/>
</dbReference>
<dbReference type="InterPro" id="IPR054893">
    <property type="entry name" value="MthfCyhylase"/>
</dbReference>